<dbReference type="EMBL" id="JACEGD010000017">
    <property type="protein sequence ID" value="MBH5388553.1"/>
    <property type="molecule type" value="Genomic_DNA"/>
</dbReference>
<evidence type="ECO:0000313" key="2">
    <source>
        <dbReference type="Proteomes" id="UP001194539"/>
    </source>
</evidence>
<gene>
    <name evidence="1" type="ORF">H1B27_20020</name>
</gene>
<comment type="caution">
    <text evidence="1">The sequence shown here is derived from an EMBL/GenBank/DDBJ whole genome shotgun (WGS) entry which is preliminary data.</text>
</comment>
<reference evidence="1 2" key="1">
    <citation type="submission" date="2020-07" db="EMBL/GenBank/DDBJ databases">
        <title>Bradyrhizobium diversity isolated from nodules of indigenous legumes of Western Australia.</title>
        <authorList>
            <person name="Klepa M.S."/>
        </authorList>
    </citation>
    <scope>NUCLEOTIDE SEQUENCE [LARGE SCALE GENOMIC DNA]</scope>
    <source>
        <strain evidence="1 2">CNPSo 4019</strain>
    </source>
</reference>
<keyword evidence="2" id="KW-1185">Reference proteome</keyword>
<dbReference type="RefSeq" id="WP_197967234.1">
    <property type="nucleotide sequence ID" value="NZ_JACEGD010000017.1"/>
</dbReference>
<accession>A0ABS0P5P8</accession>
<protein>
    <submittedName>
        <fullName evidence="1">Uncharacterized protein</fullName>
    </submittedName>
</protein>
<evidence type="ECO:0000313" key="1">
    <source>
        <dbReference type="EMBL" id="MBH5388553.1"/>
    </source>
</evidence>
<sequence length="60" mass="7075">MTKPQVAQTPSVPRDREPLIGERLGAVVLEIDFRSRWRERVYDSDKIWSGEHTILDYTEM</sequence>
<proteinExistence type="predicted"/>
<organism evidence="1 2">
    <name type="scientific">Bradyrhizobium diversitatis</name>
    <dbReference type="NCBI Taxonomy" id="2755406"/>
    <lineage>
        <taxon>Bacteria</taxon>
        <taxon>Pseudomonadati</taxon>
        <taxon>Pseudomonadota</taxon>
        <taxon>Alphaproteobacteria</taxon>
        <taxon>Hyphomicrobiales</taxon>
        <taxon>Nitrobacteraceae</taxon>
        <taxon>Bradyrhizobium</taxon>
    </lineage>
</organism>
<name>A0ABS0P5P8_9BRAD</name>
<dbReference type="Proteomes" id="UP001194539">
    <property type="component" value="Unassembled WGS sequence"/>
</dbReference>